<dbReference type="SUPFAM" id="SSF143100">
    <property type="entry name" value="TTHA1013/TTHA0281-like"/>
    <property type="match status" value="1"/>
</dbReference>
<dbReference type="RefSeq" id="WP_022470794.1">
    <property type="nucleotide sequence ID" value="NZ_CAXUFJ010000023.1"/>
</dbReference>
<dbReference type="InterPro" id="IPR035069">
    <property type="entry name" value="TTHA1013/TTHA0281-like"/>
</dbReference>
<protein>
    <submittedName>
        <fullName evidence="1">Antitoxin HicB</fullName>
    </submittedName>
</protein>
<accession>A0A679HTF9</accession>
<dbReference type="Pfam" id="PF05534">
    <property type="entry name" value="HicB"/>
    <property type="match status" value="1"/>
</dbReference>
<sequence>MNKVKNKVIMGQLKYKGYAGSVEYNEEDNCLFGKVLGLKKDCITYEGETISELKSDFEGAIDDYLASCKDRGVEPSKPYSGKLVLRMPSDLHGMVATAAANAGTTINEFINRAVTKELEKEFSM</sequence>
<reference evidence="1 2" key="1">
    <citation type="submission" date="2020-02" db="EMBL/GenBank/DDBJ databases">
        <title>Whole-genome sequencing and comparative analysis of the genomes of Bacteroides thetaiotaomicron and Escherichia coli isolated from a healthy resident in Vietnam.</title>
        <authorList>
            <person name="Mohsin M."/>
            <person name="Tanaka K."/>
            <person name="Kawahara R."/>
            <person name="Kondo S."/>
            <person name="Noguchi H."/>
            <person name="Motooka D."/>
            <person name="Nakamura S."/>
            <person name="Khong D.T."/>
            <person name="Nguyen T.N."/>
            <person name="Tran H.T."/>
            <person name="Yamamoto Y."/>
        </authorList>
    </citation>
    <scope>NUCLEOTIDE SEQUENCE [LARGE SCALE GENOMIC DNA]</scope>
    <source>
        <strain evidence="1 2">F9-2</strain>
    </source>
</reference>
<dbReference type="InterPro" id="IPR010985">
    <property type="entry name" value="Ribbon_hlx_hlx"/>
</dbReference>
<name>A0A679HTF9_BACT4</name>
<evidence type="ECO:0000313" key="1">
    <source>
        <dbReference type="EMBL" id="BCA51918.1"/>
    </source>
</evidence>
<dbReference type="GO" id="GO:0006355">
    <property type="term" value="P:regulation of DNA-templated transcription"/>
    <property type="evidence" value="ECO:0007669"/>
    <property type="project" value="InterPro"/>
</dbReference>
<dbReference type="SUPFAM" id="SSF47598">
    <property type="entry name" value="Ribbon-helix-helix"/>
    <property type="match status" value="1"/>
</dbReference>
<dbReference type="EMBL" id="AP022660">
    <property type="protein sequence ID" value="BCA51918.1"/>
    <property type="molecule type" value="Genomic_DNA"/>
</dbReference>
<organism evidence="1 2">
    <name type="scientific">Bacteroides thetaiotaomicron</name>
    <dbReference type="NCBI Taxonomy" id="818"/>
    <lineage>
        <taxon>Bacteria</taxon>
        <taxon>Pseudomonadati</taxon>
        <taxon>Bacteroidota</taxon>
        <taxon>Bacteroidia</taxon>
        <taxon>Bacteroidales</taxon>
        <taxon>Bacteroidaceae</taxon>
        <taxon>Bacteroides</taxon>
    </lineage>
</organism>
<gene>
    <name evidence="1" type="ORF">BatF92_38600</name>
</gene>
<dbReference type="AlphaFoldDB" id="A0A679HTF9"/>
<proteinExistence type="predicted"/>
<dbReference type="InterPro" id="IPR008651">
    <property type="entry name" value="Uncharacterised_HicB"/>
</dbReference>
<evidence type="ECO:0000313" key="2">
    <source>
        <dbReference type="Proteomes" id="UP000500882"/>
    </source>
</evidence>
<dbReference type="Proteomes" id="UP000500882">
    <property type="component" value="Chromosome"/>
</dbReference>